<organism evidence="1 2">
    <name type="scientific">Halocaridina rubra</name>
    <name type="common">Hawaiian red shrimp</name>
    <dbReference type="NCBI Taxonomy" id="373956"/>
    <lineage>
        <taxon>Eukaryota</taxon>
        <taxon>Metazoa</taxon>
        <taxon>Ecdysozoa</taxon>
        <taxon>Arthropoda</taxon>
        <taxon>Crustacea</taxon>
        <taxon>Multicrustacea</taxon>
        <taxon>Malacostraca</taxon>
        <taxon>Eumalacostraca</taxon>
        <taxon>Eucarida</taxon>
        <taxon>Decapoda</taxon>
        <taxon>Pleocyemata</taxon>
        <taxon>Caridea</taxon>
        <taxon>Atyoidea</taxon>
        <taxon>Atyidae</taxon>
        <taxon>Halocaridina</taxon>
    </lineage>
</organism>
<dbReference type="Proteomes" id="UP001381693">
    <property type="component" value="Unassembled WGS sequence"/>
</dbReference>
<evidence type="ECO:0000313" key="1">
    <source>
        <dbReference type="EMBL" id="KAK7066522.1"/>
    </source>
</evidence>
<reference evidence="1 2" key="1">
    <citation type="submission" date="2023-11" db="EMBL/GenBank/DDBJ databases">
        <title>Halocaridina rubra genome assembly.</title>
        <authorList>
            <person name="Smith C."/>
        </authorList>
    </citation>
    <scope>NUCLEOTIDE SEQUENCE [LARGE SCALE GENOMIC DNA]</scope>
    <source>
        <strain evidence="1">EP-1</strain>
        <tissue evidence="1">Whole</tissue>
    </source>
</reference>
<comment type="caution">
    <text evidence="1">The sequence shown here is derived from an EMBL/GenBank/DDBJ whole genome shotgun (WGS) entry which is preliminary data.</text>
</comment>
<evidence type="ECO:0000313" key="2">
    <source>
        <dbReference type="Proteomes" id="UP001381693"/>
    </source>
</evidence>
<proteinExistence type="predicted"/>
<gene>
    <name evidence="1" type="ORF">SK128_011626</name>
</gene>
<name>A0AAN8WHX0_HALRR</name>
<sequence>MAVLVGYVVSPILSVPNYQMYSFIRDMIVLLAWSSNCTFNSNIKRLFTSSAMCKVVSPKEEIVNDDKYDN</sequence>
<keyword evidence="2" id="KW-1185">Reference proteome</keyword>
<dbReference type="AlphaFoldDB" id="A0AAN8WHX0"/>
<protein>
    <submittedName>
        <fullName evidence="1">Uncharacterized protein</fullName>
    </submittedName>
</protein>
<accession>A0AAN8WHX0</accession>
<dbReference type="EMBL" id="JAXCGZ010019152">
    <property type="protein sequence ID" value="KAK7066522.1"/>
    <property type="molecule type" value="Genomic_DNA"/>
</dbReference>